<dbReference type="InterPro" id="IPR045851">
    <property type="entry name" value="AMP-bd_C_sf"/>
</dbReference>
<reference evidence="5 6" key="1">
    <citation type="submission" date="2016-04" db="EMBL/GenBank/DDBJ databases">
        <title>First whole genome shotgun sequence of the bacterium Enteractinococcus sp. strain UASWS1574.</title>
        <authorList>
            <person name="Crovadore J."/>
            <person name="Chablais R."/>
            <person name="Lefort F."/>
        </authorList>
    </citation>
    <scope>NUCLEOTIDE SEQUENCE [LARGE SCALE GENOMIC DNA]</scope>
    <source>
        <strain evidence="5 6">UASWS1574</strain>
    </source>
</reference>
<protein>
    <recommendedName>
        <fullName evidence="7">AMP-dependent synthetase</fullName>
    </recommendedName>
</protein>
<dbReference type="SUPFAM" id="SSF56801">
    <property type="entry name" value="Acetyl-CoA synthetase-like"/>
    <property type="match status" value="1"/>
</dbReference>
<dbReference type="Pfam" id="PF00501">
    <property type="entry name" value="AMP-binding"/>
    <property type="match status" value="1"/>
</dbReference>
<keyword evidence="2" id="KW-0436">Ligase</keyword>
<dbReference type="InterPro" id="IPR020845">
    <property type="entry name" value="AMP-binding_CS"/>
</dbReference>
<dbReference type="Pfam" id="PF13193">
    <property type="entry name" value="AMP-binding_C"/>
    <property type="match status" value="1"/>
</dbReference>
<feature type="domain" description="AMP-dependent synthetase/ligase" evidence="3">
    <location>
        <begin position="15"/>
        <end position="365"/>
    </location>
</feature>
<proteinExistence type="inferred from homology"/>
<evidence type="ECO:0000313" key="5">
    <source>
        <dbReference type="EMBL" id="OAV61597.1"/>
    </source>
</evidence>
<name>A0A1B7M0J6_9MICC</name>
<dbReference type="Proteomes" id="UP000078292">
    <property type="component" value="Unassembled WGS sequence"/>
</dbReference>
<keyword evidence="6" id="KW-1185">Reference proteome</keyword>
<evidence type="ECO:0008006" key="7">
    <source>
        <dbReference type="Google" id="ProtNLM"/>
    </source>
</evidence>
<accession>A0A1B7M0J6</accession>
<dbReference type="EMBL" id="LXEY01000016">
    <property type="protein sequence ID" value="OAV61597.1"/>
    <property type="molecule type" value="Genomic_DNA"/>
</dbReference>
<organism evidence="5 6">
    <name type="scientific">Enteractinococcus helveticum</name>
    <dbReference type="NCBI Taxonomy" id="1837282"/>
    <lineage>
        <taxon>Bacteria</taxon>
        <taxon>Bacillati</taxon>
        <taxon>Actinomycetota</taxon>
        <taxon>Actinomycetes</taxon>
        <taxon>Micrococcales</taxon>
        <taxon>Micrococcaceae</taxon>
    </lineage>
</organism>
<evidence type="ECO:0000259" key="3">
    <source>
        <dbReference type="Pfam" id="PF00501"/>
    </source>
</evidence>
<evidence type="ECO:0000256" key="2">
    <source>
        <dbReference type="ARBA" id="ARBA00022598"/>
    </source>
</evidence>
<dbReference type="PANTHER" id="PTHR43201">
    <property type="entry name" value="ACYL-COA SYNTHETASE"/>
    <property type="match status" value="1"/>
</dbReference>
<comment type="similarity">
    <text evidence="1">Belongs to the ATP-dependent AMP-binding enzyme family.</text>
</comment>
<sequence length="500" mass="54074">MLSGQNIGLGSWPARRARLTPDAVALRYGTREDTYQQLAARVESLAAGLLERGISRGDRVAYFGANHPDLLTVLFAASRLGAITVLLNARLSPSEIQFMIEDSGASLLVHGSEVHDVVARVESSLQQELLSIDVDSAEFEQLLSDAPVPQVAVGMDDPCLLMYTSGTTGQPKGAVLTHGNIFFNDINVLIETDLTSHEVCLAAAPLFHIAGLNGLVLPVFLKGGTIEILSSFVPQTVLEVIRDRGVTCMFGVPAMLDALSADDSFTAETLGSLKTVIVGGAPVSQRTLRDWAKHQVEVQQGYGLTETSPAVLKLSAEDASEHTGSAGKPQFLVDVRLQDPSGNANVDAAVGEILTRGPNVFRKYWNRPDATDDAFQDDWFRTGDIASVSDDGFYTLKDRSKDMYISGGENIYPAEIESVLMDLPGITEAAVIGIDDEKWGEVGRAFVVPDSNTEWTETSVLSALQGRLARYKQPKSIIFVEQLPRTSTGKLRKNILREQA</sequence>
<evidence type="ECO:0000256" key="1">
    <source>
        <dbReference type="ARBA" id="ARBA00006432"/>
    </source>
</evidence>
<evidence type="ECO:0000259" key="4">
    <source>
        <dbReference type="Pfam" id="PF13193"/>
    </source>
</evidence>
<comment type="caution">
    <text evidence="5">The sequence shown here is derived from an EMBL/GenBank/DDBJ whole genome shotgun (WGS) entry which is preliminary data.</text>
</comment>
<dbReference type="FunFam" id="3.30.300.30:FF:000008">
    <property type="entry name" value="2,3-dihydroxybenzoate-AMP ligase"/>
    <property type="match status" value="1"/>
</dbReference>
<gene>
    <name evidence="5" type="ORF">A6F49_08990</name>
</gene>
<dbReference type="InterPro" id="IPR042099">
    <property type="entry name" value="ANL_N_sf"/>
</dbReference>
<dbReference type="PROSITE" id="PS00455">
    <property type="entry name" value="AMP_BINDING"/>
    <property type="match status" value="1"/>
</dbReference>
<dbReference type="Gene3D" id="3.30.300.30">
    <property type="match status" value="1"/>
</dbReference>
<evidence type="ECO:0000313" key="6">
    <source>
        <dbReference type="Proteomes" id="UP000078292"/>
    </source>
</evidence>
<dbReference type="PANTHER" id="PTHR43201:SF5">
    <property type="entry name" value="MEDIUM-CHAIN ACYL-COA LIGASE ACSF2, MITOCHONDRIAL"/>
    <property type="match status" value="1"/>
</dbReference>
<dbReference type="OrthoDB" id="9803968at2"/>
<dbReference type="InterPro" id="IPR000873">
    <property type="entry name" value="AMP-dep_synth/lig_dom"/>
</dbReference>
<dbReference type="CDD" id="cd17631">
    <property type="entry name" value="FACL_FadD13-like"/>
    <property type="match status" value="1"/>
</dbReference>
<dbReference type="GO" id="GO:0031956">
    <property type="term" value="F:medium-chain fatty acid-CoA ligase activity"/>
    <property type="evidence" value="ECO:0007669"/>
    <property type="project" value="TreeGrafter"/>
</dbReference>
<feature type="domain" description="AMP-binding enzyme C-terminal" evidence="4">
    <location>
        <begin position="415"/>
        <end position="490"/>
    </location>
</feature>
<dbReference type="InterPro" id="IPR025110">
    <property type="entry name" value="AMP-bd_C"/>
</dbReference>
<dbReference type="AlphaFoldDB" id="A0A1B7M0J6"/>
<dbReference type="STRING" id="1837282.A6F49_08990"/>
<dbReference type="GO" id="GO:0006631">
    <property type="term" value="P:fatty acid metabolic process"/>
    <property type="evidence" value="ECO:0007669"/>
    <property type="project" value="TreeGrafter"/>
</dbReference>
<dbReference type="Gene3D" id="3.40.50.12780">
    <property type="entry name" value="N-terminal domain of ligase-like"/>
    <property type="match status" value="1"/>
</dbReference>